<dbReference type="InterPro" id="IPR003661">
    <property type="entry name" value="HisK_dim/P_dom"/>
</dbReference>
<keyword evidence="8 15" id="KW-0812">Transmembrane</keyword>
<dbReference type="InterPro" id="IPR036097">
    <property type="entry name" value="HisK_dim/P_sf"/>
</dbReference>
<keyword evidence="11 15" id="KW-1133">Transmembrane helix</keyword>
<dbReference type="EMBL" id="BAABDF010000006">
    <property type="protein sequence ID" value="GAA3862787.1"/>
    <property type="molecule type" value="Genomic_DNA"/>
</dbReference>
<dbReference type="Pfam" id="PF00072">
    <property type="entry name" value="Response_reg"/>
    <property type="match status" value="1"/>
</dbReference>
<evidence type="ECO:0000313" key="21">
    <source>
        <dbReference type="Proteomes" id="UP001399917"/>
    </source>
</evidence>
<dbReference type="PANTHER" id="PTHR43047">
    <property type="entry name" value="TWO-COMPONENT HISTIDINE PROTEIN KINASE"/>
    <property type="match status" value="1"/>
</dbReference>
<dbReference type="CDD" id="cd16922">
    <property type="entry name" value="HATPase_EvgS-ArcB-TorS-like"/>
    <property type="match status" value="1"/>
</dbReference>
<dbReference type="SMART" id="SM00388">
    <property type="entry name" value="HisKA"/>
    <property type="match status" value="1"/>
</dbReference>
<dbReference type="NCBIfam" id="TIGR00229">
    <property type="entry name" value="sensory_box"/>
    <property type="match status" value="1"/>
</dbReference>
<organism evidence="20 21">
    <name type="scientific">Celeribacter arenosi</name>
    <dbReference type="NCBI Taxonomy" id="792649"/>
    <lineage>
        <taxon>Bacteria</taxon>
        <taxon>Pseudomonadati</taxon>
        <taxon>Pseudomonadota</taxon>
        <taxon>Alphaproteobacteria</taxon>
        <taxon>Rhodobacterales</taxon>
        <taxon>Roseobacteraceae</taxon>
        <taxon>Celeribacter</taxon>
    </lineage>
</organism>
<dbReference type="InterPro" id="IPR036641">
    <property type="entry name" value="HPT_dom_sf"/>
</dbReference>
<dbReference type="InterPro" id="IPR035965">
    <property type="entry name" value="PAS-like_dom_sf"/>
</dbReference>
<dbReference type="InterPro" id="IPR013767">
    <property type="entry name" value="PAS_fold"/>
</dbReference>
<proteinExistence type="predicted"/>
<dbReference type="InterPro" id="IPR005467">
    <property type="entry name" value="His_kinase_dom"/>
</dbReference>
<evidence type="ECO:0000313" key="20">
    <source>
        <dbReference type="EMBL" id="GAA3862787.1"/>
    </source>
</evidence>
<dbReference type="CDD" id="cd00130">
    <property type="entry name" value="PAS"/>
    <property type="match status" value="1"/>
</dbReference>
<dbReference type="Pfam" id="PF00512">
    <property type="entry name" value="HisKA"/>
    <property type="match status" value="1"/>
</dbReference>
<accession>A0ABP7K1V0</accession>
<dbReference type="SMART" id="SM00091">
    <property type="entry name" value="PAS"/>
    <property type="match status" value="1"/>
</dbReference>
<evidence type="ECO:0000259" key="19">
    <source>
        <dbReference type="PROSITE" id="PS50113"/>
    </source>
</evidence>
<dbReference type="EC" id="2.7.13.3" evidence="3"/>
<dbReference type="Gene3D" id="3.40.50.2300">
    <property type="match status" value="1"/>
</dbReference>
<dbReference type="PRINTS" id="PR00344">
    <property type="entry name" value="BCTRLSENSOR"/>
</dbReference>
<dbReference type="Pfam" id="PF02518">
    <property type="entry name" value="HATPase_c"/>
    <property type="match status" value="1"/>
</dbReference>
<evidence type="ECO:0000259" key="16">
    <source>
        <dbReference type="PROSITE" id="PS50109"/>
    </source>
</evidence>
<dbReference type="CDD" id="cd00082">
    <property type="entry name" value="HisKA"/>
    <property type="match status" value="1"/>
</dbReference>
<dbReference type="Proteomes" id="UP001399917">
    <property type="component" value="Unassembled WGS sequence"/>
</dbReference>
<dbReference type="CDD" id="cd17546">
    <property type="entry name" value="REC_hyHK_CKI1_RcsC-like"/>
    <property type="match status" value="1"/>
</dbReference>
<dbReference type="InterPro" id="IPR000700">
    <property type="entry name" value="PAS-assoc_C"/>
</dbReference>
<dbReference type="SUPFAM" id="SSF47384">
    <property type="entry name" value="Homodimeric domain of signal transducing histidine kinase"/>
    <property type="match status" value="1"/>
</dbReference>
<evidence type="ECO:0000256" key="7">
    <source>
        <dbReference type="ARBA" id="ARBA00022679"/>
    </source>
</evidence>
<evidence type="ECO:0000256" key="1">
    <source>
        <dbReference type="ARBA" id="ARBA00000085"/>
    </source>
</evidence>
<dbReference type="SMART" id="SM00448">
    <property type="entry name" value="REC"/>
    <property type="match status" value="1"/>
</dbReference>
<dbReference type="InterPro" id="IPR001789">
    <property type="entry name" value="Sig_transdc_resp-reg_receiver"/>
</dbReference>
<dbReference type="Gene3D" id="1.20.120.160">
    <property type="entry name" value="HPT domain"/>
    <property type="match status" value="1"/>
</dbReference>
<keyword evidence="5" id="KW-0997">Cell inner membrane</keyword>
<dbReference type="PROSITE" id="PS50110">
    <property type="entry name" value="RESPONSE_REGULATORY"/>
    <property type="match status" value="1"/>
</dbReference>
<evidence type="ECO:0000256" key="12">
    <source>
        <dbReference type="ARBA" id="ARBA00023012"/>
    </source>
</evidence>
<evidence type="ECO:0000256" key="6">
    <source>
        <dbReference type="ARBA" id="ARBA00022553"/>
    </source>
</evidence>
<name>A0ABP7K1V0_9RHOB</name>
<comment type="catalytic activity">
    <reaction evidence="1">
        <text>ATP + protein L-histidine = ADP + protein N-phospho-L-histidine.</text>
        <dbReference type="EC" id="2.7.13.3"/>
    </reaction>
</comment>
<dbReference type="InterPro" id="IPR004358">
    <property type="entry name" value="Sig_transdc_His_kin-like_C"/>
</dbReference>
<evidence type="ECO:0000256" key="11">
    <source>
        <dbReference type="ARBA" id="ARBA00022989"/>
    </source>
</evidence>
<reference evidence="21" key="1">
    <citation type="journal article" date="2019" name="Int. J. Syst. Evol. Microbiol.">
        <title>The Global Catalogue of Microorganisms (GCM) 10K type strain sequencing project: providing services to taxonomists for standard genome sequencing and annotation.</title>
        <authorList>
            <consortium name="The Broad Institute Genomics Platform"/>
            <consortium name="The Broad Institute Genome Sequencing Center for Infectious Disease"/>
            <person name="Wu L."/>
            <person name="Ma J."/>
        </authorList>
    </citation>
    <scope>NUCLEOTIDE SEQUENCE [LARGE SCALE GENOMIC DNA]</scope>
    <source>
        <strain evidence="21">JCM 17190</strain>
    </source>
</reference>
<evidence type="ECO:0000256" key="5">
    <source>
        <dbReference type="ARBA" id="ARBA00022519"/>
    </source>
</evidence>
<keyword evidence="13 15" id="KW-0472">Membrane</keyword>
<comment type="subcellular location">
    <subcellularLocation>
        <location evidence="2">Cell inner membrane</location>
        <topology evidence="2">Multi-pass membrane protein</topology>
    </subcellularLocation>
</comment>
<dbReference type="SUPFAM" id="SSF55785">
    <property type="entry name" value="PYP-like sensor domain (PAS domain)"/>
    <property type="match status" value="1"/>
</dbReference>
<keyword evidence="12" id="KW-0902">Two-component regulatory system</keyword>
<evidence type="ECO:0000256" key="14">
    <source>
        <dbReference type="PROSITE-ProRule" id="PRU00169"/>
    </source>
</evidence>
<keyword evidence="6 14" id="KW-0597">Phosphoprotein</keyword>
<feature type="transmembrane region" description="Helical" evidence="15">
    <location>
        <begin position="167"/>
        <end position="190"/>
    </location>
</feature>
<feature type="domain" description="Response regulatory" evidence="17">
    <location>
        <begin position="594"/>
        <end position="711"/>
    </location>
</feature>
<feature type="modified residue" description="4-aspartylphosphate" evidence="14">
    <location>
        <position position="643"/>
    </location>
</feature>
<dbReference type="InterPro" id="IPR000014">
    <property type="entry name" value="PAS"/>
</dbReference>
<gene>
    <name evidence="20" type="ORF">GCM10022404_11650</name>
</gene>
<dbReference type="Gene3D" id="1.10.287.130">
    <property type="match status" value="1"/>
</dbReference>
<evidence type="ECO:0000256" key="8">
    <source>
        <dbReference type="ARBA" id="ARBA00022692"/>
    </source>
</evidence>
<evidence type="ECO:0000256" key="9">
    <source>
        <dbReference type="ARBA" id="ARBA00022777"/>
    </source>
</evidence>
<evidence type="ECO:0000256" key="3">
    <source>
        <dbReference type="ARBA" id="ARBA00012438"/>
    </source>
</evidence>
<feature type="domain" description="PAC" evidence="19">
    <location>
        <begin position="280"/>
        <end position="334"/>
    </location>
</feature>
<dbReference type="SUPFAM" id="SSF55874">
    <property type="entry name" value="ATPase domain of HSP90 chaperone/DNA topoisomerase II/histidine kinase"/>
    <property type="match status" value="1"/>
</dbReference>
<dbReference type="Pfam" id="PF00989">
    <property type="entry name" value="PAS"/>
    <property type="match status" value="1"/>
</dbReference>
<dbReference type="Pfam" id="PF01627">
    <property type="entry name" value="Hpt"/>
    <property type="match status" value="1"/>
</dbReference>
<dbReference type="InterPro" id="IPR036890">
    <property type="entry name" value="HATPase_C_sf"/>
</dbReference>
<feature type="domain" description="PAS" evidence="18">
    <location>
        <begin position="203"/>
        <end position="274"/>
    </location>
</feature>
<dbReference type="GO" id="GO:0005524">
    <property type="term" value="F:ATP binding"/>
    <property type="evidence" value="ECO:0007669"/>
    <property type="project" value="UniProtKB-KW"/>
</dbReference>
<keyword evidence="4" id="KW-1003">Cell membrane</keyword>
<protein>
    <recommendedName>
        <fullName evidence="3">histidine kinase</fullName>
        <ecNumber evidence="3">2.7.13.3</ecNumber>
    </recommendedName>
</protein>
<feature type="domain" description="Histidine kinase" evidence="16">
    <location>
        <begin position="352"/>
        <end position="569"/>
    </location>
</feature>
<dbReference type="PROSITE" id="PS50113">
    <property type="entry name" value="PAC"/>
    <property type="match status" value="1"/>
</dbReference>
<keyword evidence="10 20" id="KW-0547">Nucleotide-binding</keyword>
<keyword evidence="7" id="KW-0808">Transferase</keyword>
<dbReference type="InterPro" id="IPR003594">
    <property type="entry name" value="HATPase_dom"/>
</dbReference>
<comment type="caution">
    <text evidence="20">The sequence shown here is derived from an EMBL/GenBank/DDBJ whole genome shotgun (WGS) entry which is preliminary data.</text>
</comment>
<dbReference type="Gene3D" id="3.30.565.10">
    <property type="entry name" value="Histidine kinase-like ATPase, C-terminal domain"/>
    <property type="match status" value="1"/>
</dbReference>
<evidence type="ECO:0000256" key="15">
    <source>
        <dbReference type="SAM" id="Phobius"/>
    </source>
</evidence>
<evidence type="ECO:0000256" key="4">
    <source>
        <dbReference type="ARBA" id="ARBA00022475"/>
    </source>
</evidence>
<dbReference type="SMART" id="SM00387">
    <property type="entry name" value="HATPase_c"/>
    <property type="match status" value="1"/>
</dbReference>
<evidence type="ECO:0000256" key="13">
    <source>
        <dbReference type="ARBA" id="ARBA00023136"/>
    </source>
</evidence>
<evidence type="ECO:0000256" key="2">
    <source>
        <dbReference type="ARBA" id="ARBA00004429"/>
    </source>
</evidence>
<dbReference type="SUPFAM" id="SSF52172">
    <property type="entry name" value="CheY-like"/>
    <property type="match status" value="1"/>
</dbReference>
<evidence type="ECO:0000256" key="10">
    <source>
        <dbReference type="ARBA" id="ARBA00022840"/>
    </source>
</evidence>
<dbReference type="SUPFAM" id="SSF47226">
    <property type="entry name" value="Histidine-containing phosphotransfer domain, HPT domain"/>
    <property type="match status" value="1"/>
</dbReference>
<evidence type="ECO:0000259" key="17">
    <source>
        <dbReference type="PROSITE" id="PS50110"/>
    </source>
</evidence>
<sequence>MILLVVAIGGQTIWRLTARTWTEIEKLAIANADSSQWSLAQLEVEYLALENATLAYMAGRTSDLGNIRRRFDVFFSRIDTLSYSQHFAGVRSSDMIGDYIAQNRAFLDTYVPVIDGSDETLATALPGMFEDMQELHQGLRATSLEGVRVLAIESQDQRTAVEGALRYLGTIAIVLVGVLFAGVALLSLIVRNSQRKTEEIEQTQSRLQAIISTSIDAVLVVGKSGRVIDYNGAAERIFGYSRSEAIGVDIAELIIPDHLRELHEAGMHRYLSTGQKRVVGKGLVRLEAKHKDGTLFPVELSINAATSRESGGEFFVSYIRDISQRAAEESELIEARDRAVAGEHAKAKLLAVMSHEMRTPLNGVLGTLQLLADTDLNERQKRFVEVMDTSGKTLLEHVNNVLDISRVDAGKAELSTRAFDPLQVTKDIVRSLENAAQKRGNKLKVTALAEIGTVTGDEARLRQILFNLLGNAIKFTENGRVSVEVDRDPETKNVEFRVIDTGIGISPENTDRIFDDFITLDTSYNREVEGTGLGLGIVRRLVRLMGGEIGVVSEPGDGSVFWFNLPLSEAADLTQSDCDSASTSTLHSGQKAREILVVEDNEINRMIVREMLLQSGSNVVEANDGEEGVQKAAQGQFDLIFMDISMPKLDGIAATRMIRNGDGPNAHTPIVALTAHALADDIQKFRDAGMNDVLTKPLSREKLTKVLEKTDGYAPQEDKSNSVVRELIETMGAEGAHKLRVRACSEVKSGLEQLQQDVGANVELSRIKDLAHKLAGTAGIVGFMDTRKALGALETATGNGNRSQLASLAKIATLAFDRETADISGA</sequence>
<dbReference type="PROSITE" id="PS50112">
    <property type="entry name" value="PAS"/>
    <property type="match status" value="1"/>
</dbReference>
<dbReference type="PANTHER" id="PTHR43047:SF64">
    <property type="entry name" value="HISTIDINE KINASE CONTAINING CHEY-HOMOLOGOUS RECEIVER DOMAIN AND PAS DOMAIN-RELATED"/>
    <property type="match status" value="1"/>
</dbReference>
<dbReference type="PROSITE" id="PS50109">
    <property type="entry name" value="HIS_KIN"/>
    <property type="match status" value="1"/>
</dbReference>
<dbReference type="InterPro" id="IPR008207">
    <property type="entry name" value="Sig_transdc_His_kin_Hpt_dom"/>
</dbReference>
<keyword evidence="21" id="KW-1185">Reference proteome</keyword>
<keyword evidence="10 20" id="KW-0067">ATP-binding</keyword>
<dbReference type="Gene3D" id="3.30.450.20">
    <property type="entry name" value="PAS domain"/>
    <property type="match status" value="1"/>
</dbReference>
<dbReference type="InterPro" id="IPR011006">
    <property type="entry name" value="CheY-like_superfamily"/>
</dbReference>
<keyword evidence="9" id="KW-0418">Kinase</keyword>
<evidence type="ECO:0000259" key="18">
    <source>
        <dbReference type="PROSITE" id="PS50112"/>
    </source>
</evidence>